<feature type="domain" description="Glycosyltransferase 2-like" evidence="2">
    <location>
        <begin position="7"/>
        <end position="192"/>
    </location>
</feature>
<reference evidence="3 4" key="1">
    <citation type="submission" date="2014-07" db="EMBL/GenBank/DDBJ databases">
        <title>Methanogenic archaea and the global carbon cycle.</title>
        <authorList>
            <person name="Henriksen J.R."/>
            <person name="Luke J."/>
            <person name="Reinhart S."/>
            <person name="Benedict M.N."/>
            <person name="Youngblut N.D."/>
            <person name="Metcalf M.E."/>
            <person name="Whitaker R.J."/>
            <person name="Metcalf W.W."/>
        </authorList>
    </citation>
    <scope>NUCLEOTIDE SEQUENCE [LARGE SCALE GENOMIC DNA]</scope>
    <source>
        <strain evidence="3 4">Z-761</strain>
    </source>
</reference>
<keyword evidence="4" id="KW-1185">Reference proteome</keyword>
<feature type="transmembrane region" description="Helical" evidence="1">
    <location>
        <begin position="256"/>
        <end position="280"/>
    </location>
</feature>
<dbReference type="SUPFAM" id="SSF53448">
    <property type="entry name" value="Nucleotide-diphospho-sugar transferases"/>
    <property type="match status" value="1"/>
</dbReference>
<evidence type="ECO:0000313" key="4">
    <source>
        <dbReference type="Proteomes" id="UP000033096"/>
    </source>
</evidence>
<sequence length="290" mass="33393">MKEQLVSIILPTYNRSELIKRCINSVLNQTYTNWELIISDDGSKDETPVVVRECTKLDPRIKAKINEVNHGTPSNRNIGLSLAKGSLIFFIEDDLILFPDCVETLVNTYNSLVSSGIKVGAVVPKLLEDNPISHINADLHKKEATEKKLPFVFNKWTGEVYNNYTEDFNEVQETVTGHACCLYNRSALEEIGGYEEKAYKGTYSREETDLNFRLRKAGYKFFFQPKAASEHRKIKTGGSRQSNEFKFYYYHMRNHVVFLIRIFGIKAMYMVPCFIANVGFRLLKNLYKKP</sequence>
<dbReference type="RefSeq" id="WP_048118217.1">
    <property type="nucleotide sequence ID" value="NZ_CP009520.1"/>
</dbReference>
<dbReference type="PANTHER" id="PTHR43685:SF2">
    <property type="entry name" value="GLYCOSYLTRANSFERASE 2-LIKE DOMAIN-CONTAINING PROTEIN"/>
    <property type="match status" value="1"/>
</dbReference>
<keyword evidence="3" id="KW-0808">Transferase</keyword>
<dbReference type="Gene3D" id="3.90.550.10">
    <property type="entry name" value="Spore Coat Polysaccharide Biosynthesis Protein SpsA, Chain A"/>
    <property type="match status" value="1"/>
</dbReference>
<organism evidence="3 4">
    <name type="scientific">Methanosarcina vacuolata Z-761</name>
    <dbReference type="NCBI Taxonomy" id="1434123"/>
    <lineage>
        <taxon>Archaea</taxon>
        <taxon>Methanobacteriati</taxon>
        <taxon>Methanobacteriota</taxon>
        <taxon>Stenosarchaea group</taxon>
        <taxon>Methanomicrobia</taxon>
        <taxon>Methanosarcinales</taxon>
        <taxon>Methanosarcinaceae</taxon>
        <taxon>Methanosarcina</taxon>
    </lineage>
</organism>
<dbReference type="AlphaFoldDB" id="A0A0E3Q3H2"/>
<dbReference type="PANTHER" id="PTHR43685">
    <property type="entry name" value="GLYCOSYLTRANSFERASE"/>
    <property type="match status" value="1"/>
</dbReference>
<dbReference type="STRING" id="1434123.MSVAZ_0696"/>
<proteinExistence type="predicted"/>
<name>A0A0E3Q3H2_9EURY</name>
<dbReference type="HOGENOM" id="CLU_023845_4_1_2"/>
<evidence type="ECO:0000256" key="1">
    <source>
        <dbReference type="SAM" id="Phobius"/>
    </source>
</evidence>
<keyword evidence="1" id="KW-0812">Transmembrane</keyword>
<accession>A0A0E3Q3H2</accession>
<keyword evidence="1" id="KW-1133">Transmembrane helix</keyword>
<evidence type="ECO:0000313" key="3">
    <source>
        <dbReference type="EMBL" id="AKB42965.1"/>
    </source>
</evidence>
<gene>
    <name evidence="3" type="ORF">MSVAZ_0696</name>
</gene>
<dbReference type="CDD" id="cd00761">
    <property type="entry name" value="Glyco_tranf_GTA_type"/>
    <property type="match status" value="1"/>
</dbReference>
<dbReference type="GO" id="GO:0016740">
    <property type="term" value="F:transferase activity"/>
    <property type="evidence" value="ECO:0007669"/>
    <property type="project" value="UniProtKB-KW"/>
</dbReference>
<protein>
    <submittedName>
        <fullName evidence="3">Glycosyltransferase</fullName>
    </submittedName>
</protein>
<dbReference type="Proteomes" id="UP000033096">
    <property type="component" value="Chromosome"/>
</dbReference>
<dbReference type="PATRIC" id="fig|1434123.4.peg.794"/>
<dbReference type="InterPro" id="IPR001173">
    <property type="entry name" value="Glyco_trans_2-like"/>
</dbReference>
<evidence type="ECO:0000259" key="2">
    <source>
        <dbReference type="Pfam" id="PF00535"/>
    </source>
</evidence>
<keyword evidence="1" id="KW-0472">Membrane</keyword>
<dbReference type="InterPro" id="IPR029044">
    <property type="entry name" value="Nucleotide-diphossugar_trans"/>
</dbReference>
<dbReference type="InterPro" id="IPR050834">
    <property type="entry name" value="Glycosyltransf_2"/>
</dbReference>
<dbReference type="GeneID" id="24809079"/>
<dbReference type="Pfam" id="PF00535">
    <property type="entry name" value="Glycos_transf_2"/>
    <property type="match status" value="1"/>
</dbReference>
<dbReference type="EMBL" id="CP009520">
    <property type="protein sequence ID" value="AKB42965.1"/>
    <property type="molecule type" value="Genomic_DNA"/>
</dbReference>
<dbReference type="KEGG" id="mvc:MSVAZ_0696"/>